<name>A0ABV5IZZ6_9ACTN</name>
<proteinExistence type="inferred from homology"/>
<keyword evidence="3" id="KW-0479">Metal-binding</keyword>
<dbReference type="Gene3D" id="3.30.70.360">
    <property type="match status" value="1"/>
</dbReference>
<dbReference type="Pfam" id="PF07687">
    <property type="entry name" value="M20_dimer"/>
    <property type="match status" value="1"/>
</dbReference>
<reference evidence="7 8" key="1">
    <citation type="submission" date="2024-09" db="EMBL/GenBank/DDBJ databases">
        <authorList>
            <person name="Sun Q."/>
            <person name="Mori K."/>
        </authorList>
    </citation>
    <scope>NUCLEOTIDE SEQUENCE [LARGE SCALE GENOMIC DNA]</scope>
    <source>
        <strain evidence="7 8">CCM 3426</strain>
    </source>
</reference>
<gene>
    <name evidence="7" type="ORF">ACFFV7_53845</name>
</gene>
<evidence type="ECO:0000259" key="6">
    <source>
        <dbReference type="Pfam" id="PF07687"/>
    </source>
</evidence>
<evidence type="ECO:0000256" key="1">
    <source>
        <dbReference type="ARBA" id="ARBA00001947"/>
    </source>
</evidence>
<dbReference type="PROSITE" id="PS00758">
    <property type="entry name" value="ARGE_DAPE_CPG2_1"/>
    <property type="match status" value="1"/>
</dbReference>
<dbReference type="Pfam" id="PF01546">
    <property type="entry name" value="Peptidase_M20"/>
    <property type="match status" value="1"/>
</dbReference>
<dbReference type="SUPFAM" id="SSF53187">
    <property type="entry name" value="Zn-dependent exopeptidases"/>
    <property type="match status" value="1"/>
</dbReference>
<dbReference type="EMBL" id="JBHMEI010000112">
    <property type="protein sequence ID" value="MFB9210152.1"/>
    <property type="molecule type" value="Genomic_DNA"/>
</dbReference>
<organism evidence="7 8">
    <name type="scientific">Nonomuraea spiralis</name>
    <dbReference type="NCBI Taxonomy" id="46182"/>
    <lineage>
        <taxon>Bacteria</taxon>
        <taxon>Bacillati</taxon>
        <taxon>Actinomycetota</taxon>
        <taxon>Actinomycetes</taxon>
        <taxon>Streptosporangiales</taxon>
        <taxon>Streptosporangiaceae</taxon>
        <taxon>Nonomuraea</taxon>
    </lineage>
</organism>
<evidence type="ECO:0000313" key="8">
    <source>
        <dbReference type="Proteomes" id="UP001589647"/>
    </source>
</evidence>
<dbReference type="NCBIfam" id="NF005913">
    <property type="entry name" value="PRK07906.1"/>
    <property type="match status" value="1"/>
</dbReference>
<evidence type="ECO:0000256" key="3">
    <source>
        <dbReference type="ARBA" id="ARBA00022723"/>
    </source>
</evidence>
<keyword evidence="5" id="KW-0862">Zinc</keyword>
<dbReference type="PANTHER" id="PTHR43808">
    <property type="entry name" value="ACETYLORNITHINE DEACETYLASE"/>
    <property type="match status" value="1"/>
</dbReference>
<dbReference type="SUPFAM" id="SSF55031">
    <property type="entry name" value="Bacterial exopeptidase dimerisation domain"/>
    <property type="match status" value="1"/>
</dbReference>
<evidence type="ECO:0000256" key="4">
    <source>
        <dbReference type="ARBA" id="ARBA00022801"/>
    </source>
</evidence>
<keyword evidence="4" id="KW-0378">Hydrolase</keyword>
<dbReference type="InterPro" id="IPR011650">
    <property type="entry name" value="Peptidase_M20_dimer"/>
</dbReference>
<evidence type="ECO:0000313" key="7">
    <source>
        <dbReference type="EMBL" id="MFB9210152.1"/>
    </source>
</evidence>
<dbReference type="RefSeq" id="WP_189653653.1">
    <property type="nucleotide sequence ID" value="NZ_BMRC01000045.1"/>
</dbReference>
<dbReference type="InterPro" id="IPR050072">
    <property type="entry name" value="Peptidase_M20A"/>
</dbReference>
<dbReference type="Proteomes" id="UP001589647">
    <property type="component" value="Unassembled WGS sequence"/>
</dbReference>
<dbReference type="PANTHER" id="PTHR43808:SF8">
    <property type="entry name" value="PEPTIDASE M20 DIMERISATION DOMAIN-CONTAINING PROTEIN"/>
    <property type="match status" value="1"/>
</dbReference>
<dbReference type="InterPro" id="IPR036264">
    <property type="entry name" value="Bact_exopeptidase_dim_dom"/>
</dbReference>
<comment type="cofactor">
    <cofactor evidence="1">
        <name>Zn(2+)</name>
        <dbReference type="ChEBI" id="CHEBI:29105"/>
    </cofactor>
</comment>
<dbReference type="InterPro" id="IPR002933">
    <property type="entry name" value="Peptidase_M20"/>
</dbReference>
<dbReference type="Gene3D" id="1.10.150.900">
    <property type="match status" value="1"/>
</dbReference>
<keyword evidence="8" id="KW-1185">Reference proteome</keyword>
<feature type="domain" description="Peptidase M20 dimerisation" evidence="6">
    <location>
        <begin position="196"/>
        <end position="327"/>
    </location>
</feature>
<sequence length="439" mass="46831">MTDHPDVVTICSDLIAIDTSNYGKAGSKGELAAAEYVAGLLRGAGYDPEIIESEPTRANVVLRVPGADRSLPGLLVHGHLDVVPAEPERWTVAPFEGRVADGYVWGRGATDMKDMVAMMLATLLRWAADATGPRRDVVFAFVADEEEDGALGAEWLVRNRPELFAGVTAAVGESGGRPVPVRAPDGTVRRFYPIAVAERGSLHMRVRATGTEGHGSRPNPDNPVVHLVTGLARISAHRWPLALTPPVRRLLDTAVRTLGLDADLSSDEGVEAVLDRIGPLREYVEPSLRCSTNVTVLDAGYKFNVVPGEAHAEIDVRSLPGAEDEQLAVIDELLGPSVTRSFLSYRPAIGAGWDNAWYDAMAASVLRHDPDGVIVPFCMGGGTDAKPFAELGMAGFGFAPLGEDPDGRTPAGMHGVDERVPIASLRSGLDVLDDFLRTV</sequence>
<comment type="similarity">
    <text evidence="2">Belongs to the peptidase M20A family.</text>
</comment>
<dbReference type="InterPro" id="IPR001261">
    <property type="entry name" value="ArgE/DapE_CS"/>
</dbReference>
<dbReference type="Gene3D" id="3.40.630.10">
    <property type="entry name" value="Zn peptidases"/>
    <property type="match status" value="1"/>
</dbReference>
<evidence type="ECO:0000256" key="2">
    <source>
        <dbReference type="ARBA" id="ARBA00006247"/>
    </source>
</evidence>
<protein>
    <submittedName>
        <fullName evidence="7">M20/M25/M40 family metallo-hydrolase</fullName>
    </submittedName>
</protein>
<accession>A0ABV5IZZ6</accession>
<comment type="caution">
    <text evidence="7">The sequence shown here is derived from an EMBL/GenBank/DDBJ whole genome shotgun (WGS) entry which is preliminary data.</text>
</comment>
<evidence type="ECO:0000256" key="5">
    <source>
        <dbReference type="ARBA" id="ARBA00022833"/>
    </source>
</evidence>